<feature type="transmembrane region" description="Helical" evidence="7">
    <location>
        <begin position="511"/>
        <end position="534"/>
    </location>
</feature>
<dbReference type="Proteomes" id="UP000501427">
    <property type="component" value="Chromosome"/>
</dbReference>
<dbReference type="GO" id="GO:0008324">
    <property type="term" value="F:monoatomic cation transmembrane transporter activity"/>
    <property type="evidence" value="ECO:0007669"/>
    <property type="project" value="InterPro"/>
</dbReference>
<dbReference type="AlphaFoldDB" id="A0A6M4YB13"/>
<feature type="domain" description="RCK C-terminal" evidence="8">
    <location>
        <begin position="195"/>
        <end position="281"/>
    </location>
</feature>
<feature type="transmembrane region" description="Helical" evidence="7">
    <location>
        <begin position="469"/>
        <end position="490"/>
    </location>
</feature>
<dbReference type="GO" id="GO:0006813">
    <property type="term" value="P:potassium ion transport"/>
    <property type="evidence" value="ECO:0007669"/>
    <property type="project" value="InterPro"/>
</dbReference>
<evidence type="ECO:0000256" key="6">
    <source>
        <dbReference type="ARBA" id="ARBA00023136"/>
    </source>
</evidence>
<evidence type="ECO:0000256" key="7">
    <source>
        <dbReference type="SAM" id="Phobius"/>
    </source>
</evidence>
<keyword evidence="2" id="KW-0813">Transport</keyword>
<keyword evidence="4" id="KW-0677">Repeat</keyword>
<evidence type="ECO:0000259" key="8">
    <source>
        <dbReference type="PROSITE" id="PS51202"/>
    </source>
</evidence>
<evidence type="ECO:0000256" key="1">
    <source>
        <dbReference type="ARBA" id="ARBA00004141"/>
    </source>
</evidence>
<comment type="subcellular location">
    <subcellularLocation>
        <location evidence="1">Membrane</location>
        <topology evidence="1">Multi-pass membrane protein</topology>
    </subcellularLocation>
</comment>
<feature type="transmembrane region" description="Helical" evidence="7">
    <location>
        <begin position="168"/>
        <end position="189"/>
    </location>
</feature>
<evidence type="ECO:0000313" key="10">
    <source>
        <dbReference type="Proteomes" id="UP000501427"/>
    </source>
</evidence>
<evidence type="ECO:0000313" key="9">
    <source>
        <dbReference type="EMBL" id="QJT22534.1"/>
    </source>
</evidence>
<protein>
    <submittedName>
        <fullName evidence="9">SLC13 family permease</fullName>
    </submittedName>
</protein>
<dbReference type="Pfam" id="PF03600">
    <property type="entry name" value="CitMHS"/>
    <property type="match status" value="1"/>
</dbReference>
<name>A0A6M4YB13_AERME</name>
<feature type="transmembrane region" description="Helical" evidence="7">
    <location>
        <begin position="43"/>
        <end position="71"/>
    </location>
</feature>
<feature type="transmembrane region" description="Helical" evidence="7">
    <location>
        <begin position="137"/>
        <end position="156"/>
    </location>
</feature>
<feature type="transmembrane region" description="Helical" evidence="7">
    <location>
        <begin position="385"/>
        <end position="418"/>
    </location>
</feature>
<dbReference type="InterPro" id="IPR006037">
    <property type="entry name" value="RCK_C"/>
</dbReference>
<feature type="transmembrane region" description="Helical" evidence="7">
    <location>
        <begin position="554"/>
        <end position="577"/>
    </location>
</feature>
<keyword evidence="6 7" id="KW-0472">Membrane</keyword>
<evidence type="ECO:0000256" key="3">
    <source>
        <dbReference type="ARBA" id="ARBA00022692"/>
    </source>
</evidence>
<dbReference type="InterPro" id="IPR051679">
    <property type="entry name" value="DASS-Related_Transporters"/>
</dbReference>
<feature type="transmembrane region" description="Helical" evidence="7">
    <location>
        <begin position="430"/>
        <end position="449"/>
    </location>
</feature>
<dbReference type="PANTHER" id="PTHR43652:SF2">
    <property type="entry name" value="BASIC AMINO ACID ANTIPORTER YFCC-RELATED"/>
    <property type="match status" value="1"/>
</dbReference>
<dbReference type="SUPFAM" id="SSF116726">
    <property type="entry name" value="TrkA C-terminal domain-like"/>
    <property type="match status" value="2"/>
</dbReference>
<dbReference type="InterPro" id="IPR004680">
    <property type="entry name" value="Cit_transptr-like_dom"/>
</dbReference>
<dbReference type="PROSITE" id="PS51202">
    <property type="entry name" value="RCK_C"/>
    <property type="match status" value="2"/>
</dbReference>
<dbReference type="InterPro" id="IPR036721">
    <property type="entry name" value="RCK_C_sf"/>
</dbReference>
<evidence type="ECO:0000256" key="4">
    <source>
        <dbReference type="ARBA" id="ARBA00022737"/>
    </source>
</evidence>
<feature type="domain" description="RCK C-terminal" evidence="8">
    <location>
        <begin position="283"/>
        <end position="367"/>
    </location>
</feature>
<reference evidence="9 10" key="1">
    <citation type="submission" date="2019-03" db="EMBL/GenBank/DDBJ databases">
        <title>Novel transposon Tn6433 accelerates the dissemination of tet(E) in Aeromonas from aerobic biofilm under oxytetracycline stress.</title>
        <authorList>
            <person name="Shi Y."/>
            <person name="Tian Z."/>
            <person name="Zhang Y."/>
            <person name="Zhang H."/>
            <person name="Yang M."/>
        </authorList>
    </citation>
    <scope>NUCLEOTIDE SEQUENCE [LARGE SCALE GENOMIC DNA]</scope>
    <source>
        <strain evidence="9 10">T0.1-19</strain>
    </source>
</reference>
<dbReference type="Gene3D" id="3.30.70.1450">
    <property type="entry name" value="Regulator of K+ conductance, C-terminal domain"/>
    <property type="match status" value="2"/>
</dbReference>
<evidence type="ECO:0000256" key="2">
    <source>
        <dbReference type="ARBA" id="ARBA00022448"/>
    </source>
</evidence>
<feature type="transmembrane region" description="Helical" evidence="7">
    <location>
        <begin position="92"/>
        <end position="117"/>
    </location>
</feature>
<keyword evidence="5 7" id="KW-1133">Transmembrane helix</keyword>
<gene>
    <name evidence="9" type="ORF">E4184_14680</name>
</gene>
<evidence type="ECO:0000256" key="5">
    <source>
        <dbReference type="ARBA" id="ARBA00022989"/>
    </source>
</evidence>
<dbReference type="GO" id="GO:0005886">
    <property type="term" value="C:plasma membrane"/>
    <property type="evidence" value="ECO:0007669"/>
    <property type="project" value="TreeGrafter"/>
</dbReference>
<accession>A0A6M4YB13</accession>
<organism evidence="9 10">
    <name type="scientific">Aeromonas media</name>
    <dbReference type="NCBI Taxonomy" id="651"/>
    <lineage>
        <taxon>Bacteria</taxon>
        <taxon>Pseudomonadati</taxon>
        <taxon>Pseudomonadota</taxon>
        <taxon>Gammaproteobacteria</taxon>
        <taxon>Aeromonadales</taxon>
        <taxon>Aeromonadaceae</taxon>
        <taxon>Aeromonas</taxon>
    </lineage>
</organism>
<keyword evidence="3 7" id="KW-0812">Transmembrane</keyword>
<dbReference type="Pfam" id="PF02080">
    <property type="entry name" value="TrkA_C"/>
    <property type="match status" value="2"/>
</dbReference>
<dbReference type="EMBL" id="CP038441">
    <property type="protein sequence ID" value="QJT22534.1"/>
    <property type="molecule type" value="Genomic_DNA"/>
</dbReference>
<sequence length="579" mass="62913">MMTMMAWWVLCVFIGTLLALARWQGQADRIFGLVLMLLYIPGAISSEALLACAANNGLITLVLLICMGFVLEKTLLLQRAAAWMLTIDFERCWWRVMLSSIASSALLNNTAIVSIMLGPLRSVNHHPARRLLLPMTYAVSMGGMLTLVGTSTNLIVNSMIMEAGLPGLHLLDFLPVGTAVVVVGIFWLWCRRYQLSAHPLSSESVEHYLVEGRLEPASPLVGKTVAQAGLRHLQRLFLVEIVRAGEKICPVPPHAQLEADDRLLFSGESASFGLLARFKGLVSYAQRQGLKADELTEVLVLPDSSLCGIRLKESNFRAKFDAAVVAIRRNGEALSGAMGEQILCQGDFLVLATGKDFLGRANLAKNFLIIRGARPATTIKPLTEWLMICGFLLAIILSACGVLSLFKSMVCYLGILLISGTLTLNELRRRLPLGLWLIVMSALAMAKAMDASGLMAVITESVEVMLVDTQPQLALIGMLIATWMVTEVVTNNATAAMMTPLALALAQGINVSPLPFVMSVAFGASCSFVNPYAYQTNLMALNAGEYRLIDFLRLGLPLALLYLAVVATVIPLLFPFFPS</sequence>
<dbReference type="PANTHER" id="PTHR43652">
    <property type="entry name" value="BASIC AMINO ACID ANTIPORTER YFCC-RELATED"/>
    <property type="match status" value="1"/>
</dbReference>
<proteinExistence type="predicted"/>